<reference evidence="2 3" key="1">
    <citation type="submission" date="2024-03" db="EMBL/GenBank/DDBJ databases">
        <title>Draft genome sequence of Pseudonocardia carboxydivorans JCM 14827.</title>
        <authorList>
            <person name="Duangmal K."/>
        </authorList>
    </citation>
    <scope>NUCLEOTIDE SEQUENCE [LARGE SCALE GENOMIC DNA]</scope>
    <source>
        <strain evidence="2 3">JCM 14827</strain>
    </source>
</reference>
<comment type="caution">
    <text evidence="2">The sequence shown here is derived from an EMBL/GenBank/DDBJ whole genome shotgun (WGS) entry which is preliminary data.</text>
</comment>
<keyword evidence="3" id="KW-1185">Reference proteome</keyword>
<gene>
    <name evidence="2" type="ORF">WG925_24555</name>
</gene>
<proteinExistence type="predicted"/>
<dbReference type="Proteomes" id="UP001367513">
    <property type="component" value="Unassembled WGS sequence"/>
</dbReference>
<organism evidence="2 3">
    <name type="scientific">Pseudonocardia alni subsp. carboxydivorans</name>
    <dbReference type="NCBI Taxonomy" id="415010"/>
    <lineage>
        <taxon>Bacteria</taxon>
        <taxon>Bacillati</taxon>
        <taxon>Actinomycetota</taxon>
        <taxon>Actinomycetes</taxon>
        <taxon>Pseudonocardiales</taxon>
        <taxon>Pseudonocardiaceae</taxon>
        <taxon>Pseudonocardia</taxon>
    </lineage>
</organism>
<feature type="transmembrane region" description="Helical" evidence="1">
    <location>
        <begin position="27"/>
        <end position="46"/>
    </location>
</feature>
<keyword evidence="1" id="KW-1133">Transmembrane helix</keyword>
<dbReference type="EMBL" id="JBBPIX010000018">
    <property type="protein sequence ID" value="MEK6466920.1"/>
    <property type="molecule type" value="Genomic_DNA"/>
</dbReference>
<evidence type="ECO:0000313" key="3">
    <source>
        <dbReference type="Proteomes" id="UP001367513"/>
    </source>
</evidence>
<accession>A0ABU9ALF3</accession>
<protein>
    <submittedName>
        <fullName evidence="2">Uncharacterized protein</fullName>
    </submittedName>
</protein>
<evidence type="ECO:0000313" key="2">
    <source>
        <dbReference type="EMBL" id="MEK6466920.1"/>
    </source>
</evidence>
<evidence type="ECO:0000256" key="1">
    <source>
        <dbReference type="SAM" id="Phobius"/>
    </source>
</evidence>
<name>A0ABU9ALF3_PSEA5</name>
<keyword evidence="1" id="KW-0812">Transmembrane</keyword>
<sequence>MSLVGWFGVRSGVSAEGLVTLIGGLPVRAWSLVVGLVVTTIVLWGFGSTGVERVHSGAGGPARILGEAGDAARPERVRHVLGVDLADPDERLALHLACRSVLFHS</sequence>
<dbReference type="RefSeq" id="WP_346105036.1">
    <property type="nucleotide sequence ID" value="NZ_BAAAOD010000041.1"/>
</dbReference>
<keyword evidence="1" id="KW-0472">Membrane</keyword>